<dbReference type="Pfam" id="PF23359">
    <property type="entry name" value="Lsr2_DNA-bd"/>
    <property type="match status" value="1"/>
</dbReference>
<name>A0ABU6AF21_9PSEU</name>
<dbReference type="InterPro" id="IPR024412">
    <property type="entry name" value="Lsr2_dim_dom"/>
</dbReference>
<keyword evidence="6" id="KW-1185">Reference proteome</keyword>
<evidence type="ECO:0000259" key="3">
    <source>
        <dbReference type="Pfam" id="PF11774"/>
    </source>
</evidence>
<feature type="compositionally biased region" description="Polar residues" evidence="2">
    <location>
        <begin position="58"/>
        <end position="69"/>
    </location>
</feature>
<dbReference type="Proteomes" id="UP001327093">
    <property type="component" value="Unassembled WGS sequence"/>
</dbReference>
<feature type="region of interest" description="Disordered" evidence="2">
    <location>
        <begin position="1"/>
        <end position="83"/>
    </location>
</feature>
<dbReference type="Gene3D" id="4.10.320.10">
    <property type="entry name" value="E3-binding domain"/>
    <property type="match status" value="1"/>
</dbReference>
<reference evidence="5 6" key="1">
    <citation type="submission" date="2023-10" db="EMBL/GenBank/DDBJ databases">
        <title>Saccharopolyspora sp. nov., isolated from mangrove soil.</title>
        <authorList>
            <person name="Lu Y."/>
            <person name="Liu W."/>
        </authorList>
    </citation>
    <scope>NUCLEOTIDE SEQUENCE [LARGE SCALE GENOMIC DNA]</scope>
    <source>
        <strain evidence="5 6">S2-29</strain>
    </source>
</reference>
<evidence type="ECO:0000256" key="2">
    <source>
        <dbReference type="SAM" id="MobiDB-lite"/>
    </source>
</evidence>
<dbReference type="InterPro" id="IPR036625">
    <property type="entry name" value="E3-bd_dom_sf"/>
</dbReference>
<dbReference type="InterPro" id="IPR042261">
    <property type="entry name" value="Lsr2-like_dimerization"/>
</dbReference>
<dbReference type="RefSeq" id="WP_324267548.1">
    <property type="nucleotide sequence ID" value="NZ_JAWLNX010000016.1"/>
</dbReference>
<protein>
    <submittedName>
        <fullName evidence="5">Lsr2 family protein</fullName>
    </submittedName>
</protein>
<feature type="compositionally biased region" description="Low complexity" evidence="2">
    <location>
        <begin position="19"/>
        <end position="37"/>
    </location>
</feature>
<dbReference type="InterPro" id="IPR055370">
    <property type="entry name" value="Lsr2_DNA-bd"/>
</dbReference>
<comment type="caution">
    <text evidence="5">The sequence shown here is derived from an EMBL/GenBank/DDBJ whole genome shotgun (WGS) entry which is preliminary data.</text>
</comment>
<accession>A0ABU6AF21</accession>
<evidence type="ECO:0000256" key="1">
    <source>
        <dbReference type="ARBA" id="ARBA00023125"/>
    </source>
</evidence>
<evidence type="ECO:0000313" key="5">
    <source>
        <dbReference type="EMBL" id="MEB3370063.1"/>
    </source>
</evidence>
<keyword evidence="1" id="KW-0238">DNA-binding</keyword>
<dbReference type="Gene3D" id="3.30.60.230">
    <property type="entry name" value="Lsr2, dimerization domain"/>
    <property type="match status" value="1"/>
</dbReference>
<evidence type="ECO:0000313" key="6">
    <source>
        <dbReference type="Proteomes" id="UP001327093"/>
    </source>
</evidence>
<feature type="domain" description="Lsr2 dimerization" evidence="3">
    <location>
        <begin position="90"/>
        <end position="126"/>
    </location>
</feature>
<sequence length="206" mass="22309">MSPVATGSPRPRTGVASTPRRAAGRPPWSRSASSRSPPLTPAVQPGGAQHDAPHRPHQTATRPWRSTTPGVLRGDTVHRSRGLPYRGPIVEFALDGVNYQIDLPADNAAQQLRDSWASFVANARNTGGRKRRVLRPGEPSGAPTQAVREHNQAIREWVRQRGLQVSDRGRVPSEIVERYEQPTAQSVSAAATITAADTETSTTPRL</sequence>
<dbReference type="Pfam" id="PF11774">
    <property type="entry name" value="Lsr2"/>
    <property type="match status" value="1"/>
</dbReference>
<organism evidence="5 6">
    <name type="scientific">Saccharopolyspora mangrovi</name>
    <dbReference type="NCBI Taxonomy" id="3082379"/>
    <lineage>
        <taxon>Bacteria</taxon>
        <taxon>Bacillati</taxon>
        <taxon>Actinomycetota</taxon>
        <taxon>Actinomycetes</taxon>
        <taxon>Pseudonocardiales</taxon>
        <taxon>Pseudonocardiaceae</taxon>
        <taxon>Saccharopolyspora</taxon>
    </lineage>
</organism>
<proteinExistence type="predicted"/>
<gene>
    <name evidence="5" type="ORF">R4I43_21875</name>
</gene>
<feature type="domain" description="Lsr2 DNA-binding" evidence="4">
    <location>
        <begin position="147"/>
        <end position="181"/>
    </location>
</feature>
<evidence type="ECO:0000259" key="4">
    <source>
        <dbReference type="Pfam" id="PF23359"/>
    </source>
</evidence>
<dbReference type="EMBL" id="JAWLNX010000016">
    <property type="protein sequence ID" value="MEB3370063.1"/>
    <property type="molecule type" value="Genomic_DNA"/>
</dbReference>